<feature type="transmembrane region" description="Helical" evidence="8">
    <location>
        <begin position="228"/>
        <end position="255"/>
    </location>
</feature>
<gene>
    <name evidence="10" type="ORF">EI981_08315</name>
</gene>
<evidence type="ECO:0000256" key="8">
    <source>
        <dbReference type="RuleBase" id="RU361157"/>
    </source>
</evidence>
<keyword evidence="11" id="KW-1185">Reference proteome</keyword>
<dbReference type="GO" id="GO:0043190">
    <property type="term" value="C:ATP-binding cassette (ABC) transporter complex"/>
    <property type="evidence" value="ECO:0007669"/>
    <property type="project" value="InterPro"/>
</dbReference>
<evidence type="ECO:0000256" key="7">
    <source>
        <dbReference type="ARBA" id="ARBA00023136"/>
    </source>
</evidence>
<dbReference type="InterPro" id="IPR000412">
    <property type="entry name" value="ABC_2_transport"/>
</dbReference>
<feature type="transmembrane region" description="Helical" evidence="8">
    <location>
        <begin position="188"/>
        <end position="207"/>
    </location>
</feature>
<dbReference type="Pfam" id="PF12698">
    <property type="entry name" value="ABC2_membrane_3"/>
    <property type="match status" value="1"/>
</dbReference>
<comment type="subcellular location">
    <subcellularLocation>
        <location evidence="1 8">Cell membrane</location>
        <topology evidence="1 8">Multi-pass membrane protein</topology>
    </subcellularLocation>
</comment>
<dbReference type="Proteomes" id="UP000270678">
    <property type="component" value="Chromosome"/>
</dbReference>
<protein>
    <recommendedName>
        <fullName evidence="8">Transport permease protein</fullName>
    </recommendedName>
</protein>
<feature type="transmembrane region" description="Helical" evidence="8">
    <location>
        <begin position="261"/>
        <end position="287"/>
    </location>
</feature>
<sequence length="382" mass="42544">MLKDICWLVITLLRTTFRKRSNLILYLGLPLAGILFSLLIYSGNGQEGLHVGVVNEDGAEIAANTISFLQGLDQVKVENVTEAEMQKQLAAGKLDSGLILQKGYSDSVLAGEPAQIVIQSLKGAQVTAYVKAMLYNYIDNFAAVGQISDGDPTRFKQLYEDYQKQDFQLTANTVHDNSLMVQMSYQSIGFLIMFMMMSAINLSELILKGREDRTYFRIMSSPITPRTYVISNIIVNFIVMLIQIGFTVICIRYVFKFDTGIPLYQLVGLLALFALISVGISLSIVAFSKSSGMSGALQNLVITPSCLLAGCFFPIDVMPAFLRRIADFLPQHWVLQTIKQLQEGDSFTSIGFNLLVLGGFIVVFFLLASYKFKRMNDIRNFV</sequence>
<organism evidence="10 11">
    <name type="scientific">Paenibacillus lutimineralis</name>
    <dbReference type="NCBI Taxonomy" id="2707005"/>
    <lineage>
        <taxon>Bacteria</taxon>
        <taxon>Bacillati</taxon>
        <taxon>Bacillota</taxon>
        <taxon>Bacilli</taxon>
        <taxon>Bacillales</taxon>
        <taxon>Paenibacillaceae</taxon>
        <taxon>Paenibacillus</taxon>
    </lineage>
</organism>
<keyword evidence="3 8" id="KW-0813">Transport</keyword>
<feature type="transmembrane region" description="Helical" evidence="8">
    <location>
        <begin position="23"/>
        <end position="41"/>
    </location>
</feature>
<evidence type="ECO:0000256" key="1">
    <source>
        <dbReference type="ARBA" id="ARBA00004651"/>
    </source>
</evidence>
<evidence type="ECO:0000256" key="3">
    <source>
        <dbReference type="ARBA" id="ARBA00022448"/>
    </source>
</evidence>
<dbReference type="OrthoDB" id="266913at2"/>
<dbReference type="PRINTS" id="PR00164">
    <property type="entry name" value="ABC2TRNSPORT"/>
</dbReference>
<dbReference type="EMBL" id="CP034346">
    <property type="protein sequence ID" value="AZS14455.1"/>
    <property type="molecule type" value="Genomic_DNA"/>
</dbReference>
<comment type="similarity">
    <text evidence="2 8">Belongs to the ABC-2 integral membrane protein family.</text>
</comment>
<name>A0A3S9UVW1_9BACL</name>
<evidence type="ECO:0000313" key="11">
    <source>
        <dbReference type="Proteomes" id="UP000270678"/>
    </source>
</evidence>
<feature type="domain" description="ABC transmembrane type-2" evidence="9">
    <location>
        <begin position="119"/>
        <end position="375"/>
    </location>
</feature>
<feature type="transmembrane region" description="Helical" evidence="8">
    <location>
        <begin position="299"/>
        <end position="322"/>
    </location>
</feature>
<dbReference type="InterPro" id="IPR013525">
    <property type="entry name" value="ABC2_TM"/>
</dbReference>
<evidence type="ECO:0000259" key="9">
    <source>
        <dbReference type="PROSITE" id="PS51012"/>
    </source>
</evidence>
<evidence type="ECO:0000256" key="4">
    <source>
        <dbReference type="ARBA" id="ARBA00022475"/>
    </source>
</evidence>
<keyword evidence="4 8" id="KW-1003">Cell membrane</keyword>
<evidence type="ECO:0000313" key="10">
    <source>
        <dbReference type="EMBL" id="AZS14455.1"/>
    </source>
</evidence>
<dbReference type="RefSeq" id="WP_126997147.1">
    <property type="nucleotide sequence ID" value="NZ_CP034346.1"/>
</dbReference>
<dbReference type="PROSITE" id="PS51012">
    <property type="entry name" value="ABC_TM2"/>
    <property type="match status" value="1"/>
</dbReference>
<evidence type="ECO:0000256" key="6">
    <source>
        <dbReference type="ARBA" id="ARBA00022989"/>
    </source>
</evidence>
<dbReference type="InterPro" id="IPR047817">
    <property type="entry name" value="ABC2_TM_bact-type"/>
</dbReference>
<dbReference type="KEGG" id="plut:EI981_08315"/>
<proteinExistence type="inferred from homology"/>
<dbReference type="PANTHER" id="PTHR30294">
    <property type="entry name" value="MEMBRANE COMPONENT OF ABC TRANSPORTER YHHJ-RELATED"/>
    <property type="match status" value="1"/>
</dbReference>
<accession>A0A3S9UVW1</accession>
<dbReference type="GO" id="GO:0140359">
    <property type="term" value="F:ABC-type transporter activity"/>
    <property type="evidence" value="ECO:0007669"/>
    <property type="project" value="InterPro"/>
</dbReference>
<evidence type="ECO:0000256" key="2">
    <source>
        <dbReference type="ARBA" id="ARBA00007783"/>
    </source>
</evidence>
<dbReference type="Gene3D" id="3.40.1710.10">
    <property type="entry name" value="abc type-2 transporter like domain"/>
    <property type="match status" value="1"/>
</dbReference>
<keyword evidence="6 8" id="KW-1133">Transmembrane helix</keyword>
<dbReference type="PANTHER" id="PTHR30294:SF45">
    <property type="entry name" value="LINEARMYCIN RESISTANCE PERMEASE PROTEIN LNRN"/>
    <property type="match status" value="1"/>
</dbReference>
<reference evidence="11" key="1">
    <citation type="submission" date="2018-12" db="EMBL/GenBank/DDBJ databases">
        <title>Complete genome sequence of Paenibacillus sp. MBLB1234.</title>
        <authorList>
            <person name="Nam Y.-D."/>
            <person name="Kang J."/>
            <person name="Chung W.-H."/>
            <person name="Park Y.S."/>
        </authorList>
    </citation>
    <scope>NUCLEOTIDE SEQUENCE [LARGE SCALE GENOMIC DNA]</scope>
    <source>
        <strain evidence="11">MBLB1234</strain>
    </source>
</reference>
<evidence type="ECO:0000256" key="5">
    <source>
        <dbReference type="ARBA" id="ARBA00022692"/>
    </source>
</evidence>
<feature type="transmembrane region" description="Helical" evidence="8">
    <location>
        <begin position="350"/>
        <end position="370"/>
    </location>
</feature>
<keyword evidence="5 8" id="KW-0812">Transmembrane</keyword>
<dbReference type="InterPro" id="IPR051449">
    <property type="entry name" value="ABC-2_transporter_component"/>
</dbReference>
<dbReference type="AlphaFoldDB" id="A0A3S9UVW1"/>
<keyword evidence="7 8" id="KW-0472">Membrane</keyword>